<comment type="similarity">
    <text evidence="1 6">Belongs to the universal ribosomal protein uS17 family.</text>
</comment>
<dbReference type="InterPro" id="IPR012340">
    <property type="entry name" value="NA-bd_OB-fold"/>
</dbReference>
<dbReference type="GO" id="GO:0019843">
    <property type="term" value="F:rRNA binding"/>
    <property type="evidence" value="ECO:0007669"/>
    <property type="project" value="UniProtKB-UniRule"/>
</dbReference>
<evidence type="ECO:0000256" key="3">
    <source>
        <dbReference type="ARBA" id="ARBA00022884"/>
    </source>
</evidence>
<feature type="compositionally biased region" description="Polar residues" evidence="7">
    <location>
        <begin position="1"/>
        <end position="19"/>
    </location>
</feature>
<dbReference type="NCBIfam" id="NF004123">
    <property type="entry name" value="PRK05610.1"/>
    <property type="match status" value="1"/>
</dbReference>
<dbReference type="PANTHER" id="PTHR10744">
    <property type="entry name" value="40S RIBOSOMAL PROTEIN S11 FAMILY MEMBER"/>
    <property type="match status" value="1"/>
</dbReference>
<evidence type="ECO:0000256" key="7">
    <source>
        <dbReference type="SAM" id="MobiDB-lite"/>
    </source>
</evidence>
<dbReference type="CDD" id="cd00364">
    <property type="entry name" value="Ribosomal_uS17"/>
    <property type="match status" value="1"/>
</dbReference>
<accession>A0A2M7BUT2</accession>
<evidence type="ECO:0000313" key="8">
    <source>
        <dbReference type="EMBL" id="PIV10285.1"/>
    </source>
</evidence>
<reference evidence="9" key="1">
    <citation type="submission" date="2017-09" db="EMBL/GenBank/DDBJ databases">
        <title>Depth-based differentiation of microbial function through sediment-hosted aquifers and enrichment of novel symbionts in the deep terrestrial subsurface.</title>
        <authorList>
            <person name="Probst A.J."/>
            <person name="Ladd B."/>
            <person name="Jarett J.K."/>
            <person name="Geller-Mcgrath D.E."/>
            <person name="Sieber C.M.K."/>
            <person name="Emerson J.B."/>
            <person name="Anantharaman K."/>
            <person name="Thomas B.C."/>
            <person name="Malmstrom R."/>
            <person name="Stieglmeier M."/>
            <person name="Klingl A."/>
            <person name="Woyke T."/>
            <person name="Ryan C.M."/>
            <person name="Banfield J.F."/>
        </authorList>
    </citation>
    <scope>NUCLEOTIDE SEQUENCE [LARGE SCALE GENOMIC DNA]</scope>
</reference>
<dbReference type="InterPro" id="IPR000266">
    <property type="entry name" value="Ribosomal_uS17"/>
</dbReference>
<keyword evidence="4 6" id="KW-0689">Ribosomal protein</keyword>
<organism evidence="8 9">
    <name type="scientific">Candidatus Portnoybacteria bacterium CG03_land_8_20_14_0_80_41_10</name>
    <dbReference type="NCBI Taxonomy" id="1974808"/>
    <lineage>
        <taxon>Bacteria</taxon>
        <taxon>Candidatus Portnoyibacteriota</taxon>
    </lineage>
</organism>
<evidence type="ECO:0000256" key="6">
    <source>
        <dbReference type="HAMAP-Rule" id="MF_01345"/>
    </source>
</evidence>
<proteinExistence type="inferred from homology"/>
<dbReference type="HAMAP" id="MF_01345_B">
    <property type="entry name" value="Ribosomal_uS17_B"/>
    <property type="match status" value="1"/>
</dbReference>
<dbReference type="AlphaFoldDB" id="A0A2M7BUT2"/>
<evidence type="ECO:0000256" key="2">
    <source>
        <dbReference type="ARBA" id="ARBA00022730"/>
    </source>
</evidence>
<dbReference type="PANTHER" id="PTHR10744:SF1">
    <property type="entry name" value="SMALL RIBOSOMAL SUBUNIT PROTEIN US17M"/>
    <property type="match status" value="1"/>
</dbReference>
<comment type="function">
    <text evidence="6">One of the primary rRNA binding proteins, it binds specifically to the 5'-end of 16S ribosomal RNA.</text>
</comment>
<name>A0A2M7BUT2_9BACT</name>
<feature type="region of interest" description="Disordered" evidence="7">
    <location>
        <begin position="1"/>
        <end position="22"/>
    </location>
</feature>
<dbReference type="Pfam" id="PF00366">
    <property type="entry name" value="Ribosomal_S17"/>
    <property type="match status" value="1"/>
</dbReference>
<comment type="caution">
    <text evidence="8">The sequence shown here is derived from an EMBL/GenBank/DDBJ whole genome shotgun (WGS) entry which is preliminary data.</text>
</comment>
<dbReference type="Gene3D" id="2.40.50.140">
    <property type="entry name" value="Nucleic acid-binding proteins"/>
    <property type="match status" value="1"/>
</dbReference>
<dbReference type="GO" id="GO:0003735">
    <property type="term" value="F:structural constituent of ribosome"/>
    <property type="evidence" value="ECO:0007669"/>
    <property type="project" value="UniProtKB-UniRule"/>
</dbReference>
<keyword evidence="5 6" id="KW-0687">Ribonucleoprotein</keyword>
<evidence type="ECO:0000256" key="1">
    <source>
        <dbReference type="ARBA" id="ARBA00010254"/>
    </source>
</evidence>
<protein>
    <recommendedName>
        <fullName evidence="6">Small ribosomal subunit protein uS17</fullName>
    </recommendedName>
</protein>
<dbReference type="GO" id="GO:0022627">
    <property type="term" value="C:cytosolic small ribosomal subunit"/>
    <property type="evidence" value="ECO:0007669"/>
    <property type="project" value="UniProtKB-UniRule"/>
</dbReference>
<dbReference type="GO" id="GO:0006412">
    <property type="term" value="P:translation"/>
    <property type="evidence" value="ECO:0007669"/>
    <property type="project" value="UniProtKB-UniRule"/>
</dbReference>
<comment type="subunit">
    <text evidence="6">Part of the 30S ribosomal subunit.</text>
</comment>
<dbReference type="PRINTS" id="PR00973">
    <property type="entry name" value="RIBOSOMALS17"/>
</dbReference>
<dbReference type="InterPro" id="IPR019984">
    <property type="entry name" value="Ribosomal_uS17_bact/chlr"/>
</dbReference>
<keyword evidence="2 6" id="KW-0699">rRNA-binding</keyword>
<sequence>MLKTINKNSQSSQKTSAVSRQKKVRLLRGRVISDKMDKTIVVLVSRLKKHPRYQKRYKIDKKYKVDDEKNEYKTGDQVVIKEGRPMSKDKRWKVDKKI</sequence>
<dbReference type="SUPFAM" id="SSF50249">
    <property type="entry name" value="Nucleic acid-binding proteins"/>
    <property type="match status" value="1"/>
</dbReference>
<gene>
    <name evidence="6 8" type="primary">rpsQ</name>
    <name evidence="8" type="ORF">COS49_01285</name>
</gene>
<dbReference type="Proteomes" id="UP000229894">
    <property type="component" value="Unassembled WGS sequence"/>
</dbReference>
<keyword evidence="3 6" id="KW-0694">RNA-binding</keyword>
<dbReference type="NCBIfam" id="TIGR03635">
    <property type="entry name" value="uS17_bact"/>
    <property type="match status" value="1"/>
</dbReference>
<evidence type="ECO:0000256" key="5">
    <source>
        <dbReference type="ARBA" id="ARBA00023274"/>
    </source>
</evidence>
<evidence type="ECO:0000313" key="9">
    <source>
        <dbReference type="Proteomes" id="UP000229894"/>
    </source>
</evidence>
<evidence type="ECO:0000256" key="4">
    <source>
        <dbReference type="ARBA" id="ARBA00022980"/>
    </source>
</evidence>
<dbReference type="EMBL" id="PEUX01000030">
    <property type="protein sequence ID" value="PIV10285.1"/>
    <property type="molecule type" value="Genomic_DNA"/>
</dbReference>